<dbReference type="FunCoup" id="G3WZ37">
    <property type="interactions" value="461"/>
</dbReference>
<feature type="signal peptide" evidence="10">
    <location>
        <begin position="1"/>
        <end position="21"/>
    </location>
</feature>
<dbReference type="GO" id="GO:0006508">
    <property type="term" value="P:proteolysis"/>
    <property type="evidence" value="ECO:0007669"/>
    <property type="project" value="InterPro"/>
</dbReference>
<comment type="caution">
    <text evidence="9">Lacks conserved residue(s) required for the propagation of feature annotation.</text>
</comment>
<dbReference type="FunFam" id="2.40.10.10:FF:000055">
    <property type="entry name" value="Hepatocyte growth factor-like 1"/>
    <property type="match status" value="1"/>
</dbReference>
<keyword evidence="4 9" id="KW-0420">Kringle</keyword>
<dbReference type="Gene3D" id="2.40.20.10">
    <property type="entry name" value="Plasminogen Kringle 4"/>
    <property type="match status" value="4"/>
</dbReference>
<dbReference type="Proteomes" id="UP000007648">
    <property type="component" value="Unassembled WGS sequence"/>
</dbReference>
<dbReference type="PROSITE" id="PS50948">
    <property type="entry name" value="PAN"/>
    <property type="match status" value="1"/>
</dbReference>
<dbReference type="SMART" id="SM00130">
    <property type="entry name" value="KR"/>
    <property type="match status" value="4"/>
</dbReference>
<dbReference type="GO" id="GO:0004252">
    <property type="term" value="F:serine-type endopeptidase activity"/>
    <property type="evidence" value="ECO:0007669"/>
    <property type="project" value="InterPro"/>
</dbReference>
<dbReference type="InParanoid" id="G3WZ37"/>
<dbReference type="PRINTS" id="PR00722">
    <property type="entry name" value="CHYMOTRYPSIN"/>
</dbReference>
<evidence type="ECO:0000256" key="8">
    <source>
        <dbReference type="PIRNR" id="PIRNR001152"/>
    </source>
</evidence>
<evidence type="ECO:0000313" key="15">
    <source>
        <dbReference type="Proteomes" id="UP000007648"/>
    </source>
</evidence>
<dbReference type="FunFam" id="2.40.20.10:FF:000009">
    <property type="entry name" value="Hepatocyte growth factor-like 1"/>
    <property type="match status" value="1"/>
</dbReference>
<organism evidence="14 15">
    <name type="scientific">Sarcophilus harrisii</name>
    <name type="common">Tasmanian devil</name>
    <name type="synonym">Sarcophilus laniarius</name>
    <dbReference type="NCBI Taxonomy" id="9305"/>
    <lineage>
        <taxon>Eukaryota</taxon>
        <taxon>Metazoa</taxon>
        <taxon>Chordata</taxon>
        <taxon>Craniata</taxon>
        <taxon>Vertebrata</taxon>
        <taxon>Euteleostomi</taxon>
        <taxon>Mammalia</taxon>
        <taxon>Metatheria</taxon>
        <taxon>Dasyuromorphia</taxon>
        <taxon>Dasyuridae</taxon>
        <taxon>Sarcophilus</taxon>
    </lineage>
</organism>
<keyword evidence="2" id="KW-0964">Secreted</keyword>
<dbReference type="SUPFAM" id="SSF57440">
    <property type="entry name" value="Kringle-like"/>
    <property type="match status" value="4"/>
</dbReference>
<dbReference type="PANTHER" id="PTHR24261:SF12">
    <property type="entry name" value="HEPATOCYTE GROWTH FACTOR-LIKE PROTEIN-RELATED"/>
    <property type="match status" value="1"/>
</dbReference>
<dbReference type="GO" id="GO:0005615">
    <property type="term" value="C:extracellular space"/>
    <property type="evidence" value="ECO:0007669"/>
    <property type="project" value="TreeGrafter"/>
</dbReference>
<feature type="domain" description="Apple" evidence="13">
    <location>
        <begin position="13"/>
        <end position="102"/>
    </location>
</feature>
<dbReference type="CDD" id="cd00108">
    <property type="entry name" value="KR"/>
    <property type="match status" value="4"/>
</dbReference>
<keyword evidence="15" id="KW-1185">Reference proteome</keyword>
<evidence type="ECO:0000256" key="3">
    <source>
        <dbReference type="ARBA" id="ARBA00022542"/>
    </source>
</evidence>
<evidence type="ECO:0000256" key="10">
    <source>
        <dbReference type="SAM" id="SignalP"/>
    </source>
</evidence>
<keyword evidence="7 9" id="KW-1015">Disulfide bond</keyword>
<dbReference type="InterPro" id="IPR001254">
    <property type="entry name" value="Trypsin_dom"/>
</dbReference>
<dbReference type="Ensembl" id="ENSSHAT00000020857.2">
    <property type="protein sequence ID" value="ENSSHAP00000020692.2"/>
    <property type="gene ID" value="ENSSHAG00000017547.2"/>
</dbReference>
<evidence type="ECO:0000313" key="14">
    <source>
        <dbReference type="Ensembl" id="ENSSHAP00000020692.2"/>
    </source>
</evidence>
<evidence type="ECO:0000256" key="1">
    <source>
        <dbReference type="ARBA" id="ARBA00004613"/>
    </source>
</evidence>
<evidence type="ECO:0000256" key="7">
    <source>
        <dbReference type="ARBA" id="ARBA00023157"/>
    </source>
</evidence>
<evidence type="ECO:0000259" key="13">
    <source>
        <dbReference type="PROSITE" id="PS50948"/>
    </source>
</evidence>
<dbReference type="OMA" id="YQIPRCT"/>
<dbReference type="InterPro" id="IPR024174">
    <property type="entry name" value="HGF/MST1"/>
</dbReference>
<dbReference type="SUPFAM" id="SSF50494">
    <property type="entry name" value="Trypsin-like serine proteases"/>
    <property type="match status" value="1"/>
</dbReference>
<evidence type="ECO:0000259" key="12">
    <source>
        <dbReference type="PROSITE" id="PS50240"/>
    </source>
</evidence>
<feature type="disulfide bond" evidence="9">
    <location>
        <begin position="303"/>
        <end position="342"/>
    </location>
</feature>
<dbReference type="Pfam" id="PF00051">
    <property type="entry name" value="Kringle"/>
    <property type="match status" value="4"/>
</dbReference>
<feature type="disulfide bond" evidence="9">
    <location>
        <begin position="237"/>
        <end position="260"/>
    </location>
</feature>
<dbReference type="InterPro" id="IPR001314">
    <property type="entry name" value="Peptidase_S1A"/>
</dbReference>
<comment type="similarity">
    <text evidence="8">Belongs to the peptidase S1 family. Plasminogen subfamily.</text>
</comment>
<dbReference type="FunFam" id="2.40.20.10:FF:000002">
    <property type="entry name" value="Hepatocyte growth factor"/>
    <property type="match status" value="2"/>
</dbReference>
<dbReference type="Pfam" id="PF00024">
    <property type="entry name" value="PAN_1"/>
    <property type="match status" value="1"/>
</dbReference>
<dbReference type="InterPro" id="IPR013806">
    <property type="entry name" value="Kringle-like"/>
</dbReference>
<keyword evidence="5 10" id="KW-0732">Signal</keyword>
<dbReference type="PROSITE" id="PS50240">
    <property type="entry name" value="TRYPSIN_DOM"/>
    <property type="match status" value="1"/>
</dbReference>
<reference evidence="14 15" key="1">
    <citation type="journal article" date="2011" name="Proc. Natl. Acad. Sci. U.S.A.">
        <title>Genetic diversity and population structure of the endangered marsupial Sarcophilus harrisii (Tasmanian devil).</title>
        <authorList>
            <person name="Miller W."/>
            <person name="Hayes V.M."/>
            <person name="Ratan A."/>
            <person name="Petersen D.C."/>
            <person name="Wittekindt N.E."/>
            <person name="Miller J."/>
            <person name="Walenz B."/>
            <person name="Knight J."/>
            <person name="Qi J."/>
            <person name="Zhao F."/>
            <person name="Wang Q."/>
            <person name="Bedoya-Reina O.C."/>
            <person name="Katiyar N."/>
            <person name="Tomsho L.P."/>
            <person name="Kasson L.M."/>
            <person name="Hardie R.A."/>
            <person name="Woodbridge P."/>
            <person name="Tindall E.A."/>
            <person name="Bertelsen M.F."/>
            <person name="Dixon D."/>
            <person name="Pyecroft S."/>
            <person name="Helgen K.M."/>
            <person name="Lesk A.M."/>
            <person name="Pringle T.H."/>
            <person name="Patterson N."/>
            <person name="Zhang Y."/>
            <person name="Kreiss A."/>
            <person name="Woods G.M."/>
            <person name="Jones M.E."/>
            <person name="Schuster S.C."/>
        </authorList>
    </citation>
    <scope>NUCLEOTIDE SEQUENCE [LARGE SCALE GENOMIC DNA]</scope>
</reference>
<dbReference type="Pfam" id="PF00089">
    <property type="entry name" value="Trypsin"/>
    <property type="match status" value="1"/>
</dbReference>
<keyword evidence="6" id="KW-0677">Repeat</keyword>
<dbReference type="PRINTS" id="PR00018">
    <property type="entry name" value="KRINGLE"/>
</dbReference>
<dbReference type="InterPro" id="IPR050759">
    <property type="entry name" value="Serine_protease_kringle"/>
</dbReference>
<evidence type="ECO:0000259" key="11">
    <source>
        <dbReference type="PROSITE" id="PS50070"/>
    </source>
</evidence>
<feature type="disulfide bond" evidence="9">
    <location>
        <begin position="209"/>
        <end position="248"/>
    </location>
</feature>
<feature type="domain" description="Peptidase S1" evidence="12">
    <location>
        <begin position="478"/>
        <end position="709"/>
    </location>
</feature>
<evidence type="ECO:0000256" key="4">
    <source>
        <dbReference type="ARBA" id="ARBA00022572"/>
    </source>
</evidence>
<dbReference type="Gene3D" id="3.50.4.10">
    <property type="entry name" value="Hepatocyte Growth Factor"/>
    <property type="match status" value="1"/>
</dbReference>
<feature type="domain" description="Kringle" evidence="11">
    <location>
        <begin position="368"/>
        <end position="445"/>
    </location>
</feature>
<dbReference type="AlphaFoldDB" id="G3WZ37"/>
<comment type="subcellular location">
    <subcellularLocation>
        <location evidence="1">Secreted</location>
    </subcellularLocation>
</comment>
<dbReference type="FunFam" id="2.40.20.10:FF:000004">
    <property type="entry name" value="Hepatocyte growth factor"/>
    <property type="match status" value="1"/>
</dbReference>
<evidence type="ECO:0000256" key="6">
    <source>
        <dbReference type="ARBA" id="ARBA00022737"/>
    </source>
</evidence>
<dbReference type="InterPro" id="IPR038178">
    <property type="entry name" value="Kringle_sf"/>
</dbReference>
<dbReference type="PROSITE" id="PS00021">
    <property type="entry name" value="KRINGLE_1"/>
    <property type="match status" value="3"/>
</dbReference>
<dbReference type="CDD" id="cd00190">
    <property type="entry name" value="Tryp_SPc"/>
    <property type="match status" value="1"/>
</dbReference>
<name>G3WZ37_SARHA</name>
<dbReference type="InterPro" id="IPR018056">
    <property type="entry name" value="Kringle_CS"/>
</dbReference>
<dbReference type="PROSITE" id="PS50070">
    <property type="entry name" value="KRINGLE_2"/>
    <property type="match status" value="4"/>
</dbReference>
<dbReference type="SMART" id="SM00473">
    <property type="entry name" value="PAN_AP"/>
    <property type="match status" value="1"/>
</dbReference>
<sequence length="724" mass="82069">MWPFMVFLPSILCASAPGIRSSLNDFQSLTATELRHPSHQPDGQEKPMDVEDCAQLCNQLLTCRAFHYIPRHQGCQLLSWTQNSAQAQLHKNVQYDLYQKKDYVRDCIVNNGISYRGTVGITAEGLSCQHWNHKFPTDHKYIPTLQNGLEKNYCRNPDNDQQGPWCYTTNPKVRFQTCGIKTCQEATCFTCNGEDYRGSVDYTESGKECQRWDLQYPHKHPYKPSKYPDKNLDNNYCRNPDHSERPWCYTTDPLREREFCNIPRCPSTRQQPPSLKHTTYNCFKGKGENYRGTANTTATGIPCQRWDAQSPHQHHFLPENYECKDLRENFCRNPDGSEAPWCFTSRSSMRVAYCFHIKRCTDDIKVEDCYFENGEQYRGSVSKTRKGIICQHWSQKTPHKPQFTPITDPQLEENFCRNPDGDRYGPWCYTMDPGTPFDYCALKPCSSDPNTSILATSDPVIFEECGKREERKSNKLRIVGGLPGNSPWTVSLRNRQGQHFCGGSLVKDQWVVSALQCFSSCHSSLVGYEAWLGTLFKDPQPSDPGLQKIPLMQMVCGPPGSQLVMIKLERPAVLNSRVALICLPPENYVVPSKTECEIAGWGETNGTGNETVLNVAKLHVITNEECNIKHRGKVKKNELCTRSPMVPVGACEGDYGGPLACYTYDCWVLEGIIIPNRVCARPGWPAIFVRVSKTMRCSSGPPSSGDLSWETPLSKASTNSAFTF</sequence>
<dbReference type="GO" id="GO:0005102">
    <property type="term" value="F:signaling receptor binding"/>
    <property type="evidence" value="ECO:0007669"/>
    <property type="project" value="TreeGrafter"/>
</dbReference>
<dbReference type="CDD" id="cd01099">
    <property type="entry name" value="PAN_AP_HGF"/>
    <property type="match status" value="1"/>
</dbReference>
<dbReference type="GeneTree" id="ENSGT00940000159461"/>
<gene>
    <name evidence="14" type="primary">MST1</name>
</gene>
<reference evidence="14" key="3">
    <citation type="submission" date="2025-09" db="UniProtKB">
        <authorList>
            <consortium name="Ensembl"/>
        </authorList>
    </citation>
    <scope>IDENTIFICATION</scope>
</reference>
<feature type="disulfide bond" evidence="9">
    <location>
        <begin position="331"/>
        <end position="354"/>
    </location>
</feature>
<feature type="domain" description="Kringle" evidence="11">
    <location>
        <begin position="106"/>
        <end position="183"/>
    </location>
</feature>
<dbReference type="InterPro" id="IPR000001">
    <property type="entry name" value="Kringle"/>
</dbReference>
<protein>
    <submittedName>
        <fullName evidence="14">Macrophage stimulating 1</fullName>
    </submittedName>
</protein>
<evidence type="ECO:0000256" key="2">
    <source>
        <dbReference type="ARBA" id="ARBA00022525"/>
    </source>
</evidence>
<dbReference type="InterPro" id="IPR009003">
    <property type="entry name" value="Peptidase_S1_PA"/>
</dbReference>
<evidence type="ECO:0000256" key="9">
    <source>
        <dbReference type="PROSITE-ProRule" id="PRU00121"/>
    </source>
</evidence>
<feature type="domain" description="Kringle" evidence="11">
    <location>
        <begin position="281"/>
        <end position="360"/>
    </location>
</feature>
<dbReference type="Gene3D" id="2.40.10.10">
    <property type="entry name" value="Trypsin-like serine proteases"/>
    <property type="match status" value="2"/>
</dbReference>
<evidence type="ECO:0000256" key="5">
    <source>
        <dbReference type="ARBA" id="ARBA00022729"/>
    </source>
</evidence>
<proteinExistence type="inferred from homology"/>
<keyword evidence="3 8" id="KW-0721">Serine protease homolog</keyword>
<dbReference type="SUPFAM" id="SSF57414">
    <property type="entry name" value="Hairpin loop containing domain-like"/>
    <property type="match status" value="1"/>
</dbReference>
<dbReference type="InterPro" id="IPR043504">
    <property type="entry name" value="Peptidase_S1_PA_chymotrypsin"/>
</dbReference>
<dbReference type="PANTHER" id="PTHR24261">
    <property type="entry name" value="PLASMINOGEN-RELATED"/>
    <property type="match status" value="1"/>
</dbReference>
<dbReference type="InterPro" id="IPR003609">
    <property type="entry name" value="Pan_app"/>
</dbReference>
<feature type="domain" description="Kringle" evidence="11">
    <location>
        <begin position="187"/>
        <end position="265"/>
    </location>
</feature>
<reference evidence="14" key="2">
    <citation type="submission" date="2025-08" db="UniProtKB">
        <authorList>
            <consortium name="Ensembl"/>
        </authorList>
    </citation>
    <scope>IDENTIFICATION</scope>
</reference>
<dbReference type="SMART" id="SM00020">
    <property type="entry name" value="Tryp_SPc"/>
    <property type="match status" value="1"/>
</dbReference>
<feature type="chain" id="PRO_5029895232" evidence="10">
    <location>
        <begin position="22"/>
        <end position="724"/>
    </location>
</feature>
<dbReference type="HOGENOM" id="CLU_017565_0_0_1"/>
<feature type="disulfide bond" evidence="9">
    <location>
        <begin position="188"/>
        <end position="265"/>
    </location>
</feature>
<accession>G3WZ37</accession>
<dbReference type="PIRSF" id="PIRSF001152">
    <property type="entry name" value="HGF_MST1"/>
    <property type="match status" value="1"/>
</dbReference>